<dbReference type="PROSITE" id="PS51257">
    <property type="entry name" value="PROKAR_LIPOPROTEIN"/>
    <property type="match status" value="1"/>
</dbReference>
<keyword evidence="3" id="KW-1185">Reference proteome</keyword>
<protein>
    <submittedName>
        <fullName evidence="2">YceI-like domain-containing protein</fullName>
    </submittedName>
</protein>
<gene>
    <name evidence="2" type="ORF">SAMN04488111_2032</name>
</gene>
<evidence type="ECO:0000259" key="1">
    <source>
        <dbReference type="Pfam" id="PF04264"/>
    </source>
</evidence>
<name>A0A238XTI4_9FLAO</name>
<reference evidence="3" key="1">
    <citation type="submission" date="2017-06" db="EMBL/GenBank/DDBJ databases">
        <authorList>
            <person name="Varghese N."/>
            <person name="Submissions S."/>
        </authorList>
    </citation>
    <scope>NUCLEOTIDE SEQUENCE [LARGE SCALE GENOMIC DNA]</scope>
    <source>
        <strain evidence="3">DSM 27993</strain>
    </source>
</reference>
<evidence type="ECO:0000313" key="2">
    <source>
        <dbReference type="EMBL" id="SNR61319.1"/>
    </source>
</evidence>
<accession>A0A238XTI4</accession>
<organism evidence="2 3">
    <name type="scientific">Lutibacter flavus</name>
    <dbReference type="NCBI Taxonomy" id="691689"/>
    <lineage>
        <taxon>Bacteria</taxon>
        <taxon>Pseudomonadati</taxon>
        <taxon>Bacteroidota</taxon>
        <taxon>Flavobacteriia</taxon>
        <taxon>Flavobacteriales</taxon>
        <taxon>Flavobacteriaceae</taxon>
        <taxon>Lutibacter</taxon>
    </lineage>
</organism>
<feature type="domain" description="Lipid/polyisoprenoid-binding YceI-like" evidence="1">
    <location>
        <begin position="35"/>
        <end position="164"/>
    </location>
</feature>
<evidence type="ECO:0000313" key="3">
    <source>
        <dbReference type="Proteomes" id="UP000198412"/>
    </source>
</evidence>
<dbReference type="SUPFAM" id="SSF101874">
    <property type="entry name" value="YceI-like"/>
    <property type="match status" value="1"/>
</dbReference>
<dbReference type="EMBL" id="FZNX01000003">
    <property type="protein sequence ID" value="SNR61319.1"/>
    <property type="molecule type" value="Genomic_DNA"/>
</dbReference>
<proteinExistence type="predicted"/>
<sequence>MKNSYLLILLILSITFVTSCKENKKKEVVTTEKGYSVEPKTTTINWIAYKTTSKVPVKGQFTKLNIENNKKSKTGLEALNNLKFNIPVSSLFTNDTIRDGKLKKFFFGSMKNTSLISGTIHINNETSGTVNIVMNGISQVLPITFVISDQMVTLEALMDLDNWQAQTALEALNVVCKDLHTGPDGISKTWSEVKIEVATYLKYD</sequence>
<dbReference type="Gene3D" id="2.40.128.110">
    <property type="entry name" value="Lipid/polyisoprenoid-binding, YceI-like"/>
    <property type="match status" value="1"/>
</dbReference>
<dbReference type="InterPro" id="IPR007372">
    <property type="entry name" value="Lipid/polyisoprenoid-bd_YceI"/>
</dbReference>
<dbReference type="RefSeq" id="WP_089378328.1">
    <property type="nucleotide sequence ID" value="NZ_FZNX01000003.1"/>
</dbReference>
<dbReference type="InterPro" id="IPR036761">
    <property type="entry name" value="TTHA0802/YceI-like_sf"/>
</dbReference>
<dbReference type="OrthoDB" id="5292899at2"/>
<dbReference type="Proteomes" id="UP000198412">
    <property type="component" value="Unassembled WGS sequence"/>
</dbReference>
<dbReference type="AlphaFoldDB" id="A0A238XTI4"/>
<dbReference type="Pfam" id="PF04264">
    <property type="entry name" value="YceI"/>
    <property type="match status" value="1"/>
</dbReference>